<dbReference type="InterPro" id="IPR036278">
    <property type="entry name" value="Sialidase_sf"/>
</dbReference>
<dbReference type="EMBL" id="NAJL01000053">
    <property type="protein sequence ID" value="TKA23595.1"/>
    <property type="molecule type" value="Genomic_DNA"/>
</dbReference>
<gene>
    <name evidence="2" type="ORF">B0A50_07429</name>
</gene>
<dbReference type="CDD" id="cd15482">
    <property type="entry name" value="Sialidase_non-viral"/>
    <property type="match status" value="1"/>
</dbReference>
<comment type="caution">
    <text evidence="2">The sequence shown here is derived from an EMBL/GenBank/DDBJ whole genome shotgun (WGS) entry which is preliminary data.</text>
</comment>
<protein>
    <recommendedName>
        <fullName evidence="4">Exo-alpha-sialidase</fullName>
    </recommendedName>
</protein>
<sequence length="503" mass="53845">MKSVALSVTAAALSLRPVLAVNGGPSGRRPFTYTSSPLVPLQGGYSASGLKSASYQYTGMGAAESNVDFAKDGSLIYSPAFTTAGTGYATSNDNGETWTQVLPDGSDQPRVQPVFRKRDSDGRYFFWSSSPPGLDFSYSDDQGQSWTNLNNSHFDPLIQDWAKLVGGKPVRSQLSNGAKEVLYFSAPSLISTPIPVQPLGPLNQLIMKSTDRGNTWSPTKGMPTLQPLLSGGACAGLLKGLAGQELIIWGDGFVRPNGTVMYGLRRCQQLSIAISDDEGDSWRLVDVPGSSLPPFILGDLTYLLNGNVLVPEPISQDAAGNIYSIWVDQDYKLKMSRSTDNAKSWSNPVIIGAPGNSTLSNTMAYLPTLVQHPTQVGRAGLSYYGSTDGGATYDAYIAETTNLGSSAPTWTSIIVNPPSAPMQMNDVPSWDQGYGYPLGDLVEFADIKYRPGSTDLVAAFARRMCTAPSTFPAAYDASSCVDGWDYNGKAQSMWQGFVAFGKH</sequence>
<name>A0A4U0TPD5_9PEZI</name>
<dbReference type="SUPFAM" id="SSF50939">
    <property type="entry name" value="Sialidases"/>
    <property type="match status" value="2"/>
</dbReference>
<organism evidence="2 3">
    <name type="scientific">Salinomyces thailandicus</name>
    <dbReference type="NCBI Taxonomy" id="706561"/>
    <lineage>
        <taxon>Eukaryota</taxon>
        <taxon>Fungi</taxon>
        <taxon>Dikarya</taxon>
        <taxon>Ascomycota</taxon>
        <taxon>Pezizomycotina</taxon>
        <taxon>Dothideomycetes</taxon>
        <taxon>Dothideomycetidae</taxon>
        <taxon>Mycosphaerellales</taxon>
        <taxon>Teratosphaeriaceae</taxon>
        <taxon>Salinomyces</taxon>
    </lineage>
</organism>
<dbReference type="Proteomes" id="UP000308549">
    <property type="component" value="Unassembled WGS sequence"/>
</dbReference>
<evidence type="ECO:0008006" key="4">
    <source>
        <dbReference type="Google" id="ProtNLM"/>
    </source>
</evidence>
<dbReference type="AlphaFoldDB" id="A0A4U0TPD5"/>
<keyword evidence="3" id="KW-1185">Reference proteome</keyword>
<reference evidence="2 3" key="1">
    <citation type="submission" date="2017-03" db="EMBL/GenBank/DDBJ databases">
        <title>Genomes of endolithic fungi from Antarctica.</title>
        <authorList>
            <person name="Coleine C."/>
            <person name="Masonjones S."/>
            <person name="Stajich J.E."/>
        </authorList>
    </citation>
    <scope>NUCLEOTIDE SEQUENCE [LARGE SCALE GENOMIC DNA]</scope>
    <source>
        <strain evidence="2 3">CCFEE 6315</strain>
    </source>
</reference>
<dbReference type="InterPro" id="IPR015943">
    <property type="entry name" value="WD40/YVTN_repeat-like_dom_sf"/>
</dbReference>
<feature type="chain" id="PRO_5020389350" description="Exo-alpha-sialidase" evidence="1">
    <location>
        <begin position="21"/>
        <end position="503"/>
    </location>
</feature>
<evidence type="ECO:0000313" key="2">
    <source>
        <dbReference type="EMBL" id="TKA23595.1"/>
    </source>
</evidence>
<feature type="signal peptide" evidence="1">
    <location>
        <begin position="1"/>
        <end position="20"/>
    </location>
</feature>
<evidence type="ECO:0000313" key="3">
    <source>
        <dbReference type="Proteomes" id="UP000308549"/>
    </source>
</evidence>
<accession>A0A4U0TPD5</accession>
<evidence type="ECO:0000256" key="1">
    <source>
        <dbReference type="SAM" id="SignalP"/>
    </source>
</evidence>
<dbReference type="Gene3D" id="2.130.10.10">
    <property type="entry name" value="YVTN repeat-like/Quinoprotein amine dehydrogenase"/>
    <property type="match status" value="2"/>
</dbReference>
<dbReference type="OrthoDB" id="10340135at2759"/>
<keyword evidence="1" id="KW-0732">Signal</keyword>
<proteinExistence type="predicted"/>